<dbReference type="KEGG" id="gtr:GLOTRDRAFT_96371"/>
<dbReference type="AlphaFoldDB" id="S7RGI0"/>
<reference evidence="2 3" key="1">
    <citation type="journal article" date="2012" name="Science">
        <title>The Paleozoic origin of enzymatic lignin decomposition reconstructed from 31 fungal genomes.</title>
        <authorList>
            <person name="Floudas D."/>
            <person name="Binder M."/>
            <person name="Riley R."/>
            <person name="Barry K."/>
            <person name="Blanchette R.A."/>
            <person name="Henrissat B."/>
            <person name="Martinez A.T."/>
            <person name="Otillar R."/>
            <person name="Spatafora J.W."/>
            <person name="Yadav J.S."/>
            <person name="Aerts A."/>
            <person name="Benoit I."/>
            <person name="Boyd A."/>
            <person name="Carlson A."/>
            <person name="Copeland A."/>
            <person name="Coutinho P.M."/>
            <person name="de Vries R.P."/>
            <person name="Ferreira P."/>
            <person name="Findley K."/>
            <person name="Foster B."/>
            <person name="Gaskell J."/>
            <person name="Glotzer D."/>
            <person name="Gorecki P."/>
            <person name="Heitman J."/>
            <person name="Hesse C."/>
            <person name="Hori C."/>
            <person name="Igarashi K."/>
            <person name="Jurgens J.A."/>
            <person name="Kallen N."/>
            <person name="Kersten P."/>
            <person name="Kohler A."/>
            <person name="Kuees U."/>
            <person name="Kumar T.K.A."/>
            <person name="Kuo A."/>
            <person name="LaButti K."/>
            <person name="Larrondo L.F."/>
            <person name="Lindquist E."/>
            <person name="Ling A."/>
            <person name="Lombard V."/>
            <person name="Lucas S."/>
            <person name="Lundell T."/>
            <person name="Martin R."/>
            <person name="McLaughlin D.J."/>
            <person name="Morgenstern I."/>
            <person name="Morin E."/>
            <person name="Murat C."/>
            <person name="Nagy L.G."/>
            <person name="Nolan M."/>
            <person name="Ohm R.A."/>
            <person name="Patyshakuliyeva A."/>
            <person name="Rokas A."/>
            <person name="Ruiz-Duenas F.J."/>
            <person name="Sabat G."/>
            <person name="Salamov A."/>
            <person name="Samejima M."/>
            <person name="Schmutz J."/>
            <person name="Slot J.C."/>
            <person name="St John F."/>
            <person name="Stenlid J."/>
            <person name="Sun H."/>
            <person name="Sun S."/>
            <person name="Syed K."/>
            <person name="Tsang A."/>
            <person name="Wiebenga A."/>
            <person name="Young D."/>
            <person name="Pisabarro A."/>
            <person name="Eastwood D.C."/>
            <person name="Martin F."/>
            <person name="Cullen D."/>
            <person name="Grigoriev I.V."/>
            <person name="Hibbett D.S."/>
        </authorList>
    </citation>
    <scope>NUCLEOTIDE SEQUENCE [LARGE SCALE GENOMIC DNA]</scope>
    <source>
        <strain evidence="2 3">ATCC 11539</strain>
    </source>
</reference>
<name>S7RGI0_GLOTA</name>
<evidence type="ECO:0008006" key="4">
    <source>
        <dbReference type="Google" id="ProtNLM"/>
    </source>
</evidence>
<feature type="region of interest" description="Disordered" evidence="1">
    <location>
        <begin position="199"/>
        <end position="280"/>
    </location>
</feature>
<evidence type="ECO:0000313" key="2">
    <source>
        <dbReference type="EMBL" id="EPQ51659.1"/>
    </source>
</evidence>
<protein>
    <recommendedName>
        <fullName evidence="4">C2H2-type domain-containing protein</fullName>
    </recommendedName>
</protein>
<feature type="region of interest" description="Disordered" evidence="1">
    <location>
        <begin position="145"/>
        <end position="181"/>
    </location>
</feature>
<dbReference type="HOGENOM" id="CLU_681613_0_0_1"/>
<organism evidence="2 3">
    <name type="scientific">Gloeophyllum trabeum (strain ATCC 11539 / FP-39264 / Madison 617)</name>
    <name type="common">Brown rot fungus</name>
    <dbReference type="NCBI Taxonomy" id="670483"/>
    <lineage>
        <taxon>Eukaryota</taxon>
        <taxon>Fungi</taxon>
        <taxon>Dikarya</taxon>
        <taxon>Basidiomycota</taxon>
        <taxon>Agaricomycotina</taxon>
        <taxon>Agaricomycetes</taxon>
        <taxon>Gloeophyllales</taxon>
        <taxon>Gloeophyllaceae</taxon>
        <taxon>Gloeophyllum</taxon>
    </lineage>
</organism>
<dbReference type="RefSeq" id="XP_007870099.1">
    <property type="nucleotide sequence ID" value="XM_007871908.1"/>
</dbReference>
<dbReference type="GeneID" id="19309835"/>
<proteinExistence type="predicted"/>
<evidence type="ECO:0000313" key="3">
    <source>
        <dbReference type="Proteomes" id="UP000030669"/>
    </source>
</evidence>
<dbReference type="EMBL" id="KB469310">
    <property type="protein sequence ID" value="EPQ51659.1"/>
    <property type="molecule type" value="Genomic_DNA"/>
</dbReference>
<sequence length="404" mass="45256">MAAMPLPATTFEVTYTIPGPELFVSEQEDTRQYWEPSSPDIPGRLDEYNNGLAGSDFDIDHEEPDEGLHRDAIVNGVALRDISPLSCTPVDDGGYDHTHGNYETNKLADPLNENEGNLSNDCDGHERRLDEHGADETDLKVRYSDEEDEVERVEIDQTGPSVVERPSRRVTRSQLLQKRANKGVNPALVNVEEDRHNSAALGTRYRARGVQQGRVTSSREQAPISNGGGARQRKRKSAPRDASDTVESGNHTDFSRISKRQRRGDESTPETVTAAPLTQGDSSQRTLVRCLWNGCGTWMPQDEDDIVAHFQLHVPKGDKKDLLPCQWEHECNPHKGETGHRRIQRGNMVRHLLGHPEIQKVLVHKCPHCPSRFSRRDQVIRHWGVAPDCASKEAEAEAKQSGRN</sequence>
<accession>S7RGI0</accession>
<feature type="compositionally biased region" description="Polar residues" evidence="1">
    <location>
        <begin position="213"/>
        <end position="224"/>
    </location>
</feature>
<gene>
    <name evidence="2" type="ORF">GLOTRDRAFT_96371</name>
</gene>
<evidence type="ECO:0000256" key="1">
    <source>
        <dbReference type="SAM" id="MobiDB-lite"/>
    </source>
</evidence>
<dbReference type="Proteomes" id="UP000030669">
    <property type="component" value="Unassembled WGS sequence"/>
</dbReference>
<keyword evidence="3" id="KW-1185">Reference proteome</keyword>
<feature type="region of interest" description="Disordered" evidence="1">
    <location>
        <begin position="30"/>
        <end position="56"/>
    </location>
</feature>